<reference evidence="1" key="2">
    <citation type="submission" date="2023-06" db="EMBL/GenBank/DDBJ databases">
        <authorList>
            <person name="Ma L."/>
            <person name="Liu K.-W."/>
            <person name="Li Z."/>
            <person name="Hsiao Y.-Y."/>
            <person name="Qi Y."/>
            <person name="Fu T."/>
            <person name="Tang G."/>
            <person name="Zhang D."/>
            <person name="Sun W.-H."/>
            <person name="Liu D.-K."/>
            <person name="Li Y."/>
            <person name="Chen G.-Z."/>
            <person name="Liu X.-D."/>
            <person name="Liao X.-Y."/>
            <person name="Jiang Y.-T."/>
            <person name="Yu X."/>
            <person name="Hao Y."/>
            <person name="Huang J."/>
            <person name="Zhao X.-W."/>
            <person name="Ke S."/>
            <person name="Chen Y.-Y."/>
            <person name="Wu W.-L."/>
            <person name="Hsu J.-L."/>
            <person name="Lin Y.-F."/>
            <person name="Huang M.-D."/>
            <person name="Li C.-Y."/>
            <person name="Huang L."/>
            <person name="Wang Z.-W."/>
            <person name="Zhao X."/>
            <person name="Zhong W.-Y."/>
            <person name="Peng D.-H."/>
            <person name="Ahmad S."/>
            <person name="Lan S."/>
            <person name="Zhang J.-S."/>
            <person name="Tsai W.-C."/>
            <person name="Van De Peer Y."/>
            <person name="Liu Z.-J."/>
        </authorList>
    </citation>
    <scope>NUCLEOTIDE SEQUENCE</scope>
    <source>
        <strain evidence="1">CP</strain>
        <tissue evidence="1">Leaves</tissue>
    </source>
</reference>
<organism evidence="1 2">
    <name type="scientific">Acorus calamus</name>
    <name type="common">Sweet flag</name>
    <dbReference type="NCBI Taxonomy" id="4465"/>
    <lineage>
        <taxon>Eukaryota</taxon>
        <taxon>Viridiplantae</taxon>
        <taxon>Streptophyta</taxon>
        <taxon>Embryophyta</taxon>
        <taxon>Tracheophyta</taxon>
        <taxon>Spermatophyta</taxon>
        <taxon>Magnoliopsida</taxon>
        <taxon>Liliopsida</taxon>
        <taxon>Acoraceae</taxon>
        <taxon>Acorus</taxon>
    </lineage>
</organism>
<sequence>MGMGIQFNDLEGMWIAGKRLKARGDRSIQAKMSQLAVPALVWATWLTRNQVVFSGNRPYGENIWIMVMGFIRD</sequence>
<dbReference type="EMBL" id="JAUJYO010000009">
    <property type="protein sequence ID" value="KAK1309172.1"/>
    <property type="molecule type" value="Genomic_DNA"/>
</dbReference>
<reference evidence="1" key="1">
    <citation type="journal article" date="2023" name="Nat. Commun.">
        <title>Diploid and tetraploid genomes of Acorus and the evolution of monocots.</title>
        <authorList>
            <person name="Ma L."/>
            <person name="Liu K.W."/>
            <person name="Li Z."/>
            <person name="Hsiao Y.Y."/>
            <person name="Qi Y."/>
            <person name="Fu T."/>
            <person name="Tang G.D."/>
            <person name="Zhang D."/>
            <person name="Sun W.H."/>
            <person name="Liu D.K."/>
            <person name="Li Y."/>
            <person name="Chen G.Z."/>
            <person name="Liu X.D."/>
            <person name="Liao X.Y."/>
            <person name="Jiang Y.T."/>
            <person name="Yu X."/>
            <person name="Hao Y."/>
            <person name="Huang J."/>
            <person name="Zhao X.W."/>
            <person name="Ke S."/>
            <person name="Chen Y.Y."/>
            <person name="Wu W.L."/>
            <person name="Hsu J.L."/>
            <person name="Lin Y.F."/>
            <person name="Huang M.D."/>
            <person name="Li C.Y."/>
            <person name="Huang L."/>
            <person name="Wang Z.W."/>
            <person name="Zhao X."/>
            <person name="Zhong W.Y."/>
            <person name="Peng D.H."/>
            <person name="Ahmad S."/>
            <person name="Lan S."/>
            <person name="Zhang J.S."/>
            <person name="Tsai W.C."/>
            <person name="Van de Peer Y."/>
            <person name="Liu Z.J."/>
        </authorList>
    </citation>
    <scope>NUCLEOTIDE SEQUENCE</scope>
    <source>
        <strain evidence="1">CP</strain>
    </source>
</reference>
<evidence type="ECO:0000313" key="2">
    <source>
        <dbReference type="Proteomes" id="UP001180020"/>
    </source>
</evidence>
<evidence type="ECO:0000313" key="1">
    <source>
        <dbReference type="EMBL" id="KAK1309172.1"/>
    </source>
</evidence>
<proteinExistence type="predicted"/>
<accession>A0AAV9EAV7</accession>
<name>A0AAV9EAV7_ACOCL</name>
<dbReference type="AlphaFoldDB" id="A0AAV9EAV7"/>
<protein>
    <submittedName>
        <fullName evidence="1">Uncharacterized protein</fullName>
    </submittedName>
</protein>
<gene>
    <name evidence="1" type="ORF">QJS10_CPA09g00647</name>
</gene>
<keyword evidence="2" id="KW-1185">Reference proteome</keyword>
<dbReference type="Proteomes" id="UP001180020">
    <property type="component" value="Unassembled WGS sequence"/>
</dbReference>
<comment type="caution">
    <text evidence="1">The sequence shown here is derived from an EMBL/GenBank/DDBJ whole genome shotgun (WGS) entry which is preliminary data.</text>
</comment>